<evidence type="ECO:0000313" key="2">
    <source>
        <dbReference type="Proteomes" id="UP000034103"/>
    </source>
</evidence>
<accession>A0A0F6RNP7</accession>
<gene>
    <name evidence="1" type="ORF">MYAER_4012</name>
</gene>
<evidence type="ECO:0000313" key="1">
    <source>
        <dbReference type="EMBL" id="AKE66338.1"/>
    </source>
</evidence>
<dbReference type="EMBL" id="CP011304">
    <property type="protein sequence ID" value="AKE66338.1"/>
    <property type="molecule type" value="Genomic_DNA"/>
</dbReference>
<organism evidence="1 2">
    <name type="scientific">Microcystis aeruginosa NIES-2549</name>
    <dbReference type="NCBI Taxonomy" id="1641812"/>
    <lineage>
        <taxon>Bacteria</taxon>
        <taxon>Bacillati</taxon>
        <taxon>Cyanobacteriota</taxon>
        <taxon>Cyanophyceae</taxon>
        <taxon>Oscillatoriophycideae</taxon>
        <taxon>Chroococcales</taxon>
        <taxon>Microcystaceae</taxon>
        <taxon>Microcystis</taxon>
    </lineage>
</organism>
<dbReference type="AlphaFoldDB" id="A0A0F6RNP7"/>
<sequence>MANIRTSLGIIGRVSVNQLPGKLGKSLGLYYIRKMPNNFPETFRQNFWFLLAQIEPIPAQPLTI</sequence>
<dbReference type="Proteomes" id="UP000034103">
    <property type="component" value="Chromosome"/>
</dbReference>
<reference evidence="1 2" key="1">
    <citation type="journal article" date="2015" name="Genome Announc.">
        <title>Complete Genome Sequence of Microcystis aeruginosa NIES-2549, a Bloom-Forming Cyanobacterium from Lake Kasumigaura, Japan.</title>
        <authorList>
            <person name="Yamaguchi H."/>
            <person name="Suzuki S."/>
            <person name="Tanabe Y."/>
            <person name="Osana Y."/>
            <person name="Shimura Y."/>
            <person name="Ishida K."/>
            <person name="Kawachi M."/>
        </authorList>
    </citation>
    <scope>NUCLEOTIDE SEQUENCE [LARGE SCALE GENOMIC DNA]</scope>
    <source>
        <strain evidence="1 2">NIES-2549</strain>
    </source>
</reference>
<proteinExistence type="predicted"/>
<dbReference type="HOGENOM" id="CLU_2862753_0_0_3"/>
<name>A0A0F6RNP7_MICAE</name>
<protein>
    <submittedName>
        <fullName evidence="1">Uncharacterized protein</fullName>
    </submittedName>
</protein>